<feature type="chain" id="PRO_5014947655" evidence="4">
    <location>
        <begin position="17"/>
        <end position="178"/>
    </location>
</feature>
<feature type="domain" description="PLAC" evidence="6">
    <location>
        <begin position="130"/>
        <end position="169"/>
    </location>
</feature>
<dbReference type="SMART" id="SM00409">
    <property type="entry name" value="IG"/>
    <property type="match status" value="1"/>
</dbReference>
<evidence type="ECO:0000313" key="7">
    <source>
        <dbReference type="EMBL" id="MBW47916.1"/>
    </source>
</evidence>
<evidence type="ECO:0000256" key="4">
    <source>
        <dbReference type="SAM" id="SignalP"/>
    </source>
</evidence>
<accession>A0A2M4B4G1</accession>
<reference evidence="7" key="1">
    <citation type="submission" date="2018-01" db="EMBL/GenBank/DDBJ databases">
        <title>An insight into the sialome of Amazonian anophelines.</title>
        <authorList>
            <person name="Ribeiro J.M."/>
            <person name="Scarpassa V."/>
            <person name="Calvo E."/>
        </authorList>
    </citation>
    <scope>NUCLEOTIDE SEQUENCE</scope>
    <source>
        <tissue evidence="7">Salivary glands</tissue>
    </source>
</reference>
<dbReference type="FunFam" id="2.60.40.10:FF:000032">
    <property type="entry name" value="palladin isoform X1"/>
    <property type="match status" value="1"/>
</dbReference>
<keyword evidence="3" id="KW-0393">Immunoglobulin domain</keyword>
<evidence type="ECO:0000256" key="2">
    <source>
        <dbReference type="ARBA" id="ARBA00023157"/>
    </source>
</evidence>
<sequence>MIRYLLVLMMAWQAKSSIITTNDIPVGNGTVKERQIPVTVEMQFPEGHNALLNSNFTINCTVNGYPKPEVNWYKDGQIMVPTEYIHITDENLLIVTGAITSDSGKYKCLARNEHSEATQEQSLRVEGIYVPPECTDNQQLLKCDLIVAGDYCKHKYYATFCCRSCTLAGQINLGNRRT</sequence>
<dbReference type="InterPro" id="IPR010909">
    <property type="entry name" value="PLAC"/>
</dbReference>
<dbReference type="EMBL" id="GGFK01014595">
    <property type="protein sequence ID" value="MBW47916.1"/>
    <property type="molecule type" value="Transcribed_RNA"/>
</dbReference>
<dbReference type="PROSITE" id="PS50835">
    <property type="entry name" value="IG_LIKE"/>
    <property type="match status" value="1"/>
</dbReference>
<dbReference type="GO" id="GO:0048468">
    <property type="term" value="P:cell development"/>
    <property type="evidence" value="ECO:0007669"/>
    <property type="project" value="UniProtKB-ARBA"/>
</dbReference>
<dbReference type="InterPro" id="IPR003598">
    <property type="entry name" value="Ig_sub2"/>
</dbReference>
<protein>
    <submittedName>
        <fullName evidence="7">Putative neural cell adhesion molecule l1</fullName>
    </submittedName>
</protein>
<dbReference type="PROSITE" id="PS50900">
    <property type="entry name" value="PLAC"/>
    <property type="match status" value="1"/>
</dbReference>
<dbReference type="InterPro" id="IPR003599">
    <property type="entry name" value="Ig_sub"/>
</dbReference>
<dbReference type="InterPro" id="IPR036179">
    <property type="entry name" value="Ig-like_dom_sf"/>
</dbReference>
<evidence type="ECO:0000256" key="1">
    <source>
        <dbReference type="ARBA" id="ARBA00022729"/>
    </source>
</evidence>
<dbReference type="SMART" id="SM00408">
    <property type="entry name" value="IGc2"/>
    <property type="match status" value="1"/>
</dbReference>
<proteinExistence type="predicted"/>
<dbReference type="InterPro" id="IPR007110">
    <property type="entry name" value="Ig-like_dom"/>
</dbReference>
<dbReference type="SUPFAM" id="SSF48726">
    <property type="entry name" value="Immunoglobulin"/>
    <property type="match status" value="1"/>
</dbReference>
<dbReference type="PANTHER" id="PTHR10075:SF14">
    <property type="entry name" value="CELL ADHESION MOLECULE DSCAM2-RELATED"/>
    <property type="match status" value="1"/>
</dbReference>
<dbReference type="AlphaFoldDB" id="A0A2M4B4G1"/>
<feature type="signal peptide" evidence="4">
    <location>
        <begin position="1"/>
        <end position="16"/>
    </location>
</feature>
<dbReference type="Pfam" id="PF07679">
    <property type="entry name" value="I-set"/>
    <property type="match status" value="1"/>
</dbReference>
<evidence type="ECO:0000256" key="3">
    <source>
        <dbReference type="ARBA" id="ARBA00023319"/>
    </source>
</evidence>
<name>A0A2M4B4G1_9DIPT</name>
<evidence type="ECO:0000259" key="5">
    <source>
        <dbReference type="PROSITE" id="PS50835"/>
    </source>
</evidence>
<dbReference type="Gene3D" id="2.60.40.10">
    <property type="entry name" value="Immunoglobulins"/>
    <property type="match status" value="1"/>
</dbReference>
<dbReference type="PANTHER" id="PTHR10075">
    <property type="entry name" value="BASIGIN RELATED"/>
    <property type="match status" value="1"/>
</dbReference>
<keyword evidence="2" id="KW-1015">Disulfide bond</keyword>
<evidence type="ECO:0000259" key="6">
    <source>
        <dbReference type="PROSITE" id="PS50900"/>
    </source>
</evidence>
<keyword evidence="1 4" id="KW-0732">Signal</keyword>
<dbReference type="InterPro" id="IPR013098">
    <property type="entry name" value="Ig_I-set"/>
</dbReference>
<organism evidence="7">
    <name type="scientific">Anopheles triannulatus</name>
    <dbReference type="NCBI Taxonomy" id="58253"/>
    <lineage>
        <taxon>Eukaryota</taxon>
        <taxon>Metazoa</taxon>
        <taxon>Ecdysozoa</taxon>
        <taxon>Arthropoda</taxon>
        <taxon>Hexapoda</taxon>
        <taxon>Insecta</taxon>
        <taxon>Pterygota</taxon>
        <taxon>Neoptera</taxon>
        <taxon>Endopterygota</taxon>
        <taxon>Diptera</taxon>
        <taxon>Nematocera</taxon>
        <taxon>Culicoidea</taxon>
        <taxon>Culicidae</taxon>
        <taxon>Anophelinae</taxon>
        <taxon>Anopheles</taxon>
    </lineage>
</organism>
<feature type="domain" description="Ig-like" evidence="5">
    <location>
        <begin position="37"/>
        <end position="124"/>
    </location>
</feature>
<dbReference type="Pfam" id="PF08686">
    <property type="entry name" value="PLAC"/>
    <property type="match status" value="1"/>
</dbReference>
<dbReference type="InterPro" id="IPR013783">
    <property type="entry name" value="Ig-like_fold"/>
</dbReference>